<dbReference type="EMBL" id="CZAO01000016">
    <property type="protein sequence ID" value="CUQ08616.1"/>
    <property type="molecule type" value="Genomic_DNA"/>
</dbReference>
<reference evidence="5" key="5">
    <citation type="submission" date="2022-10" db="EMBL/GenBank/DDBJ databases">
        <title>Human gut microbiome strain richness.</title>
        <authorList>
            <person name="Chen-Liaw A."/>
        </authorList>
    </citation>
    <scope>NUCLEOTIDE SEQUENCE</scope>
    <source>
        <strain evidence="5">A1_m1001262Bd0_191120</strain>
    </source>
</reference>
<dbReference type="Proteomes" id="UP000462376">
    <property type="component" value="Unassembled WGS sequence"/>
</dbReference>
<evidence type="ECO:0000313" key="7">
    <source>
        <dbReference type="EMBL" id="RGJ93027.1"/>
    </source>
</evidence>
<dbReference type="Proteomes" id="UP000432488">
    <property type="component" value="Unassembled WGS sequence"/>
</dbReference>
<evidence type="ECO:0000313" key="1">
    <source>
        <dbReference type="EMBL" id="CUP31951.1"/>
    </source>
</evidence>
<evidence type="ECO:0000313" key="12">
    <source>
        <dbReference type="Proteomes" id="UP000260844"/>
    </source>
</evidence>
<dbReference type="RefSeq" id="WP_011108552.1">
    <property type="nucleotide sequence ID" value="NZ_CACRTC010000039.1"/>
</dbReference>
<name>A0A139K2K3_BACUN</name>
<dbReference type="Proteomes" id="UP000095614">
    <property type="component" value="Unassembled WGS sequence"/>
</dbReference>
<proteinExistence type="predicted"/>
<dbReference type="EMBL" id="MNQU01000289">
    <property type="protein sequence ID" value="OKZ29967.1"/>
    <property type="molecule type" value="Genomic_DNA"/>
</dbReference>
<dbReference type="Proteomes" id="UP001218502">
    <property type="component" value="Unassembled WGS sequence"/>
</dbReference>
<reference evidence="6 11" key="2">
    <citation type="journal article" date="2016" name="Nat. Biotechnol.">
        <title>Measurement of bacterial replication rates in microbial communities.</title>
        <authorList>
            <person name="Brown C.T."/>
            <person name="Olm M.R."/>
            <person name="Thomas B.C."/>
            <person name="Banfield J.F."/>
        </authorList>
    </citation>
    <scope>NUCLEOTIDE SEQUENCE [LARGE SCALE GENOMIC DNA]</scope>
    <source>
        <strain evidence="6">45_41</strain>
    </source>
</reference>
<dbReference type="GeneID" id="60924163"/>
<organism evidence="6 11">
    <name type="scientific">Bacteroides uniformis</name>
    <dbReference type="NCBI Taxonomy" id="820"/>
    <lineage>
        <taxon>Bacteria</taxon>
        <taxon>Pseudomonadati</taxon>
        <taxon>Bacteroidota</taxon>
        <taxon>Bacteroidia</taxon>
        <taxon>Bacteroidales</taxon>
        <taxon>Bacteroidaceae</taxon>
        <taxon>Bacteroides</taxon>
    </lineage>
</organism>
<dbReference type="AlphaFoldDB" id="A0A139K2K3"/>
<sequence>MDDNLFIEYINSPYEEPQDMLPKIDETMLTDMESSLETDFKNEYQHEDVTSILESIEYIRIYCRNFPCFNGFDYQPLQAPFAYYRSREIYLKELPFTEDGFYKFTYIQDAIKKLGLKAQPTFEFIAFLYHIIKVWSENQITTSGTKIDNILYLLKEQPNTKLTMNIKVGSKSFEFNNSLFIQSLLEFYSSHDLVSHGLIERENKRVRERTIQYSLVKTLLDYLPIKTDKSEGVSFVQAERDLALCTLYLCKLLMGDPAYVCTKDNNATFDKLMRDFKDFNITLHKMLT</sequence>
<evidence type="ECO:0000313" key="5">
    <source>
        <dbReference type="EMBL" id="MDC1751852.1"/>
    </source>
</evidence>
<gene>
    <name evidence="6" type="ORF">BHV79_16315</name>
    <name evidence="8" type="ORF">DWY92_05490</name>
    <name evidence="7" type="ORF">DXD40_11005</name>
    <name evidence="1" type="ORF">ERS852462_03246</name>
    <name evidence="2" type="ORF">ERS852510_03127</name>
    <name evidence="4" type="ORF">GAP47_01170</name>
    <name evidence="3" type="ORF">GAQ56_09355</name>
    <name evidence="5" type="ORF">POY80_05270</name>
</gene>
<evidence type="ECO:0000313" key="8">
    <source>
        <dbReference type="EMBL" id="RGQ53136.1"/>
    </source>
</evidence>
<dbReference type="OrthoDB" id="1036031at2"/>
<evidence type="ECO:0000313" key="11">
    <source>
        <dbReference type="Proteomes" id="UP000186549"/>
    </source>
</evidence>
<dbReference type="EMBL" id="CZAF01000009">
    <property type="protein sequence ID" value="CUP31951.1"/>
    <property type="molecule type" value="Genomic_DNA"/>
</dbReference>
<dbReference type="EMBL" id="JAQNQY010000004">
    <property type="protein sequence ID" value="MDC1751852.1"/>
    <property type="molecule type" value="Genomic_DNA"/>
</dbReference>
<dbReference type="EMBL" id="WCTL01000001">
    <property type="protein sequence ID" value="KAB4241263.1"/>
    <property type="molecule type" value="Genomic_DNA"/>
</dbReference>
<accession>A0A139K2K3</accession>
<evidence type="ECO:0000313" key="6">
    <source>
        <dbReference type="EMBL" id="OKZ29967.1"/>
    </source>
</evidence>
<reference evidence="14 15" key="4">
    <citation type="journal article" date="2019" name="Nat. Med.">
        <title>A library of human gut bacterial isolates paired with longitudinal multiomics data enables mechanistic microbiome research.</title>
        <authorList>
            <person name="Poyet M."/>
            <person name="Groussin M."/>
            <person name="Gibbons S.M."/>
            <person name="Avila-Pacheco J."/>
            <person name="Jiang X."/>
            <person name="Kearney S.M."/>
            <person name="Perrotta A.R."/>
            <person name="Berdy B."/>
            <person name="Zhao S."/>
            <person name="Lieberman T.D."/>
            <person name="Swanson P.K."/>
            <person name="Smith M."/>
            <person name="Roesemann S."/>
            <person name="Alexander J.E."/>
            <person name="Rich S.A."/>
            <person name="Livny J."/>
            <person name="Vlamakis H."/>
            <person name="Clish C."/>
            <person name="Bullock K."/>
            <person name="Deik A."/>
            <person name="Scott J."/>
            <person name="Pierce K.A."/>
            <person name="Xavier R.J."/>
            <person name="Alm E.J."/>
        </authorList>
    </citation>
    <scope>NUCLEOTIDE SEQUENCE [LARGE SCALE GENOMIC DNA]</scope>
    <source>
        <strain evidence="3 14">BIOML-A42</strain>
        <strain evidence="4 15">BIOML-A5</strain>
    </source>
</reference>
<evidence type="ECO:0000313" key="3">
    <source>
        <dbReference type="EMBL" id="KAB4092439.1"/>
    </source>
</evidence>
<dbReference type="EMBL" id="QSPV01000008">
    <property type="protein sequence ID" value="RGJ93027.1"/>
    <property type="molecule type" value="Genomic_DNA"/>
</dbReference>
<reference evidence="9 10" key="1">
    <citation type="submission" date="2015-09" db="EMBL/GenBank/DDBJ databases">
        <authorList>
            <consortium name="Pathogen Informatics"/>
        </authorList>
    </citation>
    <scope>NUCLEOTIDE SEQUENCE [LARGE SCALE GENOMIC DNA]</scope>
    <source>
        <strain evidence="1 9">2789STDY5834847</strain>
        <strain evidence="2 10">2789STDY5834898</strain>
    </source>
</reference>
<evidence type="ECO:0000313" key="15">
    <source>
        <dbReference type="Proteomes" id="UP000462376"/>
    </source>
</evidence>
<evidence type="ECO:0000313" key="2">
    <source>
        <dbReference type="EMBL" id="CUQ08616.1"/>
    </source>
</evidence>
<dbReference type="Proteomes" id="UP000260844">
    <property type="component" value="Unassembled WGS sequence"/>
</dbReference>
<protein>
    <submittedName>
        <fullName evidence="6">Uncharacterized protein</fullName>
    </submittedName>
</protein>
<evidence type="ECO:0000313" key="13">
    <source>
        <dbReference type="Proteomes" id="UP000283680"/>
    </source>
</evidence>
<dbReference type="EMBL" id="WCUV01000006">
    <property type="protein sequence ID" value="KAB4092439.1"/>
    <property type="molecule type" value="Genomic_DNA"/>
</dbReference>
<evidence type="ECO:0000313" key="14">
    <source>
        <dbReference type="Proteomes" id="UP000432488"/>
    </source>
</evidence>
<dbReference type="Proteomes" id="UP000095766">
    <property type="component" value="Unassembled WGS sequence"/>
</dbReference>
<evidence type="ECO:0000313" key="4">
    <source>
        <dbReference type="EMBL" id="KAB4241263.1"/>
    </source>
</evidence>
<dbReference type="Proteomes" id="UP000283680">
    <property type="component" value="Unassembled WGS sequence"/>
</dbReference>
<dbReference type="EMBL" id="QRTH01000002">
    <property type="protein sequence ID" value="RGQ53136.1"/>
    <property type="molecule type" value="Genomic_DNA"/>
</dbReference>
<evidence type="ECO:0000313" key="9">
    <source>
        <dbReference type="Proteomes" id="UP000095614"/>
    </source>
</evidence>
<reference evidence="12 13" key="3">
    <citation type="submission" date="2018-08" db="EMBL/GenBank/DDBJ databases">
        <title>A genome reference for cultivated species of the human gut microbiota.</title>
        <authorList>
            <person name="Zou Y."/>
            <person name="Xue W."/>
            <person name="Luo G."/>
        </authorList>
    </citation>
    <scope>NUCLEOTIDE SEQUENCE [LARGE SCALE GENOMIC DNA]</scope>
    <source>
        <strain evidence="8 13">AF28-11</strain>
        <strain evidence="7 12">TM04-30</strain>
    </source>
</reference>
<evidence type="ECO:0000313" key="10">
    <source>
        <dbReference type="Proteomes" id="UP000095766"/>
    </source>
</evidence>
<dbReference type="Proteomes" id="UP000186549">
    <property type="component" value="Unassembled WGS sequence"/>
</dbReference>
<dbReference type="PATRIC" id="fig|820.27.peg.2751"/>